<dbReference type="AlphaFoldDB" id="A0AAU7ATE0"/>
<dbReference type="GO" id="GO:0004416">
    <property type="term" value="F:hydroxyacylglutathione hydrolase activity"/>
    <property type="evidence" value="ECO:0007669"/>
    <property type="project" value="UniProtKB-EC"/>
</dbReference>
<dbReference type="CDD" id="cd07726">
    <property type="entry name" value="ST1585-like_MBL-fold"/>
    <property type="match status" value="1"/>
</dbReference>
<organism evidence="2">
    <name type="scientific">Paraconexibacter sp. AEG42_29</name>
    <dbReference type="NCBI Taxonomy" id="2997339"/>
    <lineage>
        <taxon>Bacteria</taxon>
        <taxon>Bacillati</taxon>
        <taxon>Actinomycetota</taxon>
        <taxon>Thermoleophilia</taxon>
        <taxon>Solirubrobacterales</taxon>
        <taxon>Paraconexibacteraceae</taxon>
        <taxon>Paraconexibacter</taxon>
    </lineage>
</organism>
<dbReference type="KEGG" id="parq:DSM112329_01775"/>
<feature type="domain" description="Metallo-beta-lactamase" evidence="1">
    <location>
        <begin position="14"/>
        <end position="204"/>
    </location>
</feature>
<gene>
    <name evidence="2" type="primary">gloB_5</name>
    <name evidence="2" type="ORF">DSM112329_01775</name>
</gene>
<dbReference type="InterPro" id="IPR001279">
    <property type="entry name" value="Metallo-B-lactamas"/>
</dbReference>
<name>A0AAU7ATE0_9ACTN</name>
<evidence type="ECO:0000259" key="1">
    <source>
        <dbReference type="SMART" id="SM00849"/>
    </source>
</evidence>
<dbReference type="EC" id="3.1.2.6" evidence="2"/>
<dbReference type="InterPro" id="IPR036866">
    <property type="entry name" value="RibonucZ/Hydroxyglut_hydro"/>
</dbReference>
<keyword evidence="2" id="KW-0378">Hydrolase</keyword>
<accession>A0AAU7ATE0</accession>
<dbReference type="SUPFAM" id="SSF56281">
    <property type="entry name" value="Metallo-hydrolase/oxidoreductase"/>
    <property type="match status" value="1"/>
</dbReference>
<dbReference type="Gene3D" id="3.60.15.10">
    <property type="entry name" value="Ribonuclease Z/Hydroxyacylglutathione hydrolase-like"/>
    <property type="match status" value="1"/>
</dbReference>
<sequence length="289" mass="32155">MSIQEIDLHHCGVERAICAYADAEQGWIVDPGPEVTAQTLRDALPDGFAARKILLTHIHFDHAGATGRLLEWWPEAEVWVHERGAPHMIDPSRLVASATRIYGDEFERLWGKVLPLPADRVRVLTGDEPLDGWQVRYTPGHASHHVSYLHESTGTAFVGDVAGVRIQEGPVFPPTPPPDIDLGLWHESIDLVQAWSPQQLALTHFGRWDDVDEHLGRLREQLDTWGDAARTSTPEEYADKVQAFIDGATTDPVTRSAYGQANPPSTLYAGMARYWAKKGERDHRSAAAE</sequence>
<reference evidence="2" key="1">
    <citation type="submission" date="2022-12" db="EMBL/GenBank/DDBJ databases">
        <title>Paraconexibacter alkalitolerans sp. nov. and Baekduia alba sp. nov., isolated from soil and emended description of the genera Paraconexibacter (Chun et al., 2020) and Baekduia (An et al., 2020).</title>
        <authorList>
            <person name="Vieira S."/>
            <person name="Huber K.J."/>
            <person name="Geppert A."/>
            <person name="Wolf J."/>
            <person name="Neumann-Schaal M."/>
            <person name="Muesken M."/>
            <person name="Overmann J."/>
        </authorList>
    </citation>
    <scope>NUCLEOTIDE SEQUENCE</scope>
    <source>
        <strain evidence="2">AEG42_29</strain>
    </source>
</reference>
<dbReference type="PANTHER" id="PTHR42951:SF22">
    <property type="entry name" value="METALLO BETA-LACTAMASE SUPERFAMILY LIPOPROTEIN"/>
    <property type="match status" value="1"/>
</dbReference>
<dbReference type="Pfam" id="PF00753">
    <property type="entry name" value="Lactamase_B"/>
    <property type="match status" value="1"/>
</dbReference>
<dbReference type="EMBL" id="CP114014">
    <property type="protein sequence ID" value="XAY04937.1"/>
    <property type="molecule type" value="Genomic_DNA"/>
</dbReference>
<dbReference type="SMART" id="SM00849">
    <property type="entry name" value="Lactamase_B"/>
    <property type="match status" value="1"/>
</dbReference>
<protein>
    <submittedName>
        <fullName evidence="2">Hydroxyacylglutathione hydrolase</fullName>
        <ecNumber evidence="2">3.1.2.6</ecNumber>
    </submittedName>
</protein>
<dbReference type="RefSeq" id="WP_354701461.1">
    <property type="nucleotide sequence ID" value="NZ_CP114014.1"/>
</dbReference>
<dbReference type="PANTHER" id="PTHR42951">
    <property type="entry name" value="METALLO-BETA-LACTAMASE DOMAIN-CONTAINING"/>
    <property type="match status" value="1"/>
</dbReference>
<proteinExistence type="predicted"/>
<dbReference type="InterPro" id="IPR037482">
    <property type="entry name" value="ST1585_MBL-fold"/>
</dbReference>
<dbReference type="InterPro" id="IPR050855">
    <property type="entry name" value="NDM-1-like"/>
</dbReference>
<evidence type="ECO:0000313" key="2">
    <source>
        <dbReference type="EMBL" id="XAY04937.1"/>
    </source>
</evidence>